<name>A0A9E7JDI8_9LILI</name>
<feature type="compositionally biased region" description="Basic and acidic residues" evidence="6">
    <location>
        <begin position="237"/>
        <end position="254"/>
    </location>
</feature>
<reference evidence="9" key="1">
    <citation type="submission" date="2022-05" db="EMBL/GenBank/DDBJ databases">
        <title>The Musa troglodytarum L. genome provides insights into the mechanism of non-climacteric behaviour and enrichment of carotenoids.</title>
        <authorList>
            <person name="Wang J."/>
        </authorList>
    </citation>
    <scope>NUCLEOTIDE SEQUENCE</scope>
    <source>
        <tissue evidence="9">Leaf</tissue>
    </source>
</reference>
<dbReference type="InterPro" id="IPR048359">
    <property type="entry name" value="EXOC6_Sec15_N"/>
</dbReference>
<evidence type="ECO:0000256" key="2">
    <source>
        <dbReference type="ARBA" id="ARBA00022448"/>
    </source>
</evidence>
<keyword evidence="10" id="KW-1185">Reference proteome</keyword>
<dbReference type="GO" id="GO:0016020">
    <property type="term" value="C:membrane"/>
    <property type="evidence" value="ECO:0007669"/>
    <property type="project" value="TreeGrafter"/>
</dbReference>
<dbReference type="PIRSF" id="PIRSF025007">
    <property type="entry name" value="Sec15"/>
    <property type="match status" value="1"/>
</dbReference>
<dbReference type="InterPro" id="IPR042045">
    <property type="entry name" value="EXOC6/Sec15_C_dom1"/>
</dbReference>
<dbReference type="PANTHER" id="PTHR12702">
    <property type="entry name" value="SEC15"/>
    <property type="match status" value="1"/>
</dbReference>
<dbReference type="FunFam" id="1.20.58.670:FF:000002">
    <property type="entry name" value="Exocyst complex component"/>
    <property type="match status" value="1"/>
</dbReference>
<comment type="similarity">
    <text evidence="1 5">Belongs to the SEC15 family.</text>
</comment>
<evidence type="ECO:0000259" key="8">
    <source>
        <dbReference type="Pfam" id="PF20651"/>
    </source>
</evidence>
<keyword evidence="3 5" id="KW-0268">Exocytosis</keyword>
<evidence type="ECO:0000259" key="7">
    <source>
        <dbReference type="Pfam" id="PF04091"/>
    </source>
</evidence>
<accession>A0A9E7JDI8</accession>
<comment type="function">
    <text evidence="5">Component of the exocyst complex involved in the docking of exocytic vesicles with fusion sites on the plasma membrane.</text>
</comment>
<protein>
    <recommendedName>
        <fullName evidence="5">Exocyst complex component</fullName>
    </recommendedName>
</protein>
<evidence type="ECO:0000313" key="10">
    <source>
        <dbReference type="Proteomes" id="UP001055439"/>
    </source>
</evidence>
<keyword evidence="2 5" id="KW-0813">Transport</keyword>
<evidence type="ECO:0000256" key="6">
    <source>
        <dbReference type="SAM" id="MobiDB-lite"/>
    </source>
</evidence>
<dbReference type="Pfam" id="PF20651">
    <property type="entry name" value="EXOC6_Sec15_N"/>
    <property type="match status" value="1"/>
</dbReference>
<evidence type="ECO:0000256" key="1">
    <source>
        <dbReference type="ARBA" id="ARBA00007944"/>
    </source>
</evidence>
<dbReference type="Pfam" id="PF04091">
    <property type="entry name" value="Sec15_C"/>
    <property type="match status" value="1"/>
</dbReference>
<dbReference type="InterPro" id="IPR046361">
    <property type="entry name" value="EXOC6/Sec15_C"/>
</dbReference>
<sequence length="799" mass="90749">MLLNFGTKMHAPSKNRNVVENGDGGIDVVLVRSIINGEHENVGPIVRYAFERGKPEVLLHQLVNLVGKKEVEIEELCRLHYEEFILAVDELRDVLPDADELKSSLLNQNFQLQEVASTLLPKFDELLELYSIKKNVTKAIETLEVCVQLSKLCLTCNMHVSNNWFYPAVRILDLIEKDYIQKTPFQALRKAIEKQIPAIKLHIEKKVCSEFDDWLVHIRSMAAEIGQLAIGHASSARQREEEKRARQEEAEKQSRFGVGDPVYTLDVEHFDEDSVLEFDLAPVYRAHHIHSCLSLEDKFRKNYYKNRLMQLNLDLQMPSVHSFLESHRPFFAQIAGFFIVENRILQTAGGLLSESQVEALWNTAISKMTSILEDQFSRMDTANHLLLIKDFVTLVADTLTRHGYGLTPLLEVLDNNRDKYHELLLSECRKHIGDTLANDTFEQMVIKKEYEYNMNVVLFHLQSSETLPDFPYIAPFSSSVPDICRVVRSFIEDSVNYLSYGGPINFADVLKKYLNKLMIDDLNEALLKVIHTGNLQVSQAMQIAANIAVLECTCDLFLCQTSQLCSGSLHLVERPHVGLTAKAVFTASQNAAYDALLNVVDSKLDVYLALMNSIEWTADKAPEHANDYIQETVIFLDSLISTAQQILPSDGIYKVGVGALNHISDSVMAALLSDSLKRFNLNSIIGIDNDLKMLESFADERFQSTGLSDLRKDCSFRDCLIESRQLVNLVLSNQPENFKNPVTREKSYGALDYKKVAIISEKFKDSSDKLFGSLSNWSTEQKSRKKSMDMLKRKLKEFS</sequence>
<evidence type="ECO:0000256" key="5">
    <source>
        <dbReference type="PIRNR" id="PIRNR025007"/>
    </source>
</evidence>
<dbReference type="GO" id="GO:0006893">
    <property type="term" value="P:Golgi to plasma membrane transport"/>
    <property type="evidence" value="ECO:0007669"/>
    <property type="project" value="TreeGrafter"/>
</dbReference>
<feature type="domain" description="Exocyst complex component EXOC6/Sec15 N-terminal" evidence="8">
    <location>
        <begin position="61"/>
        <end position="230"/>
    </location>
</feature>
<dbReference type="OrthoDB" id="10267033at2759"/>
<feature type="region of interest" description="Disordered" evidence="6">
    <location>
        <begin position="235"/>
        <end position="254"/>
    </location>
</feature>
<evidence type="ECO:0000313" key="9">
    <source>
        <dbReference type="EMBL" id="URD76607.1"/>
    </source>
</evidence>
<dbReference type="Gene3D" id="1.20.58.670">
    <property type="entry name" value="Dsl1p vesicle tethering complex, Tip20p subunit, domain D"/>
    <property type="match status" value="1"/>
</dbReference>
<evidence type="ECO:0000256" key="4">
    <source>
        <dbReference type="ARBA" id="ARBA00023054"/>
    </source>
</evidence>
<evidence type="ECO:0000256" key="3">
    <source>
        <dbReference type="ARBA" id="ARBA00022483"/>
    </source>
</evidence>
<organism evidence="9 10">
    <name type="scientific">Musa troglodytarum</name>
    <name type="common">fe'i banana</name>
    <dbReference type="NCBI Taxonomy" id="320322"/>
    <lineage>
        <taxon>Eukaryota</taxon>
        <taxon>Viridiplantae</taxon>
        <taxon>Streptophyta</taxon>
        <taxon>Embryophyta</taxon>
        <taxon>Tracheophyta</taxon>
        <taxon>Spermatophyta</taxon>
        <taxon>Magnoliopsida</taxon>
        <taxon>Liliopsida</taxon>
        <taxon>Zingiberales</taxon>
        <taxon>Musaceae</taxon>
        <taxon>Musa</taxon>
    </lineage>
</organism>
<dbReference type="Gene3D" id="1.10.357.30">
    <property type="entry name" value="Exocyst complex subunit Sec15 C-terminal domain, N-terminal subdomain"/>
    <property type="match status" value="1"/>
</dbReference>
<keyword evidence="4" id="KW-0175">Coiled coil</keyword>
<dbReference type="PANTHER" id="PTHR12702:SF0">
    <property type="entry name" value="EXOCYST COMPLEX COMPONENT 6"/>
    <property type="match status" value="1"/>
</dbReference>
<dbReference type="Proteomes" id="UP001055439">
    <property type="component" value="Chromosome 1"/>
</dbReference>
<proteinExistence type="inferred from homology"/>
<dbReference type="GO" id="GO:0090522">
    <property type="term" value="P:vesicle tethering involved in exocytosis"/>
    <property type="evidence" value="ECO:0007669"/>
    <property type="project" value="UniProtKB-UniRule"/>
</dbReference>
<gene>
    <name evidence="9" type="ORF">MUK42_09511</name>
</gene>
<dbReference type="GO" id="GO:0000145">
    <property type="term" value="C:exocyst"/>
    <property type="evidence" value="ECO:0007669"/>
    <property type="project" value="UniProtKB-UniRule"/>
</dbReference>
<dbReference type="EMBL" id="CP097502">
    <property type="protein sequence ID" value="URD76607.1"/>
    <property type="molecule type" value="Genomic_DNA"/>
</dbReference>
<dbReference type="AlphaFoldDB" id="A0A9E7JDI8"/>
<dbReference type="InterPro" id="IPR042044">
    <property type="entry name" value="EXOC6PINT-1/Sec15/Tip20_C_dom2"/>
</dbReference>
<dbReference type="InterPro" id="IPR007225">
    <property type="entry name" value="EXOC6/Sec15"/>
</dbReference>
<feature type="domain" description="Exocyst complex subunit EXOC6/Sec15 C-terminal" evidence="7">
    <location>
        <begin position="408"/>
        <end position="762"/>
    </location>
</feature>
<dbReference type="GO" id="GO:0006886">
    <property type="term" value="P:intracellular protein transport"/>
    <property type="evidence" value="ECO:0007669"/>
    <property type="project" value="InterPro"/>
</dbReference>